<dbReference type="AlphaFoldDB" id="A0AAN9S6R1"/>
<protein>
    <submittedName>
        <fullName evidence="1">Uncharacterized protein</fullName>
    </submittedName>
</protein>
<accession>A0AAN9S6R1</accession>
<sequence>MNLFQIRVQYPISSIHPSGMFDASTFSVGDDEVVMTISGKSSKVEKLMSSLMGGGSSRTHQWGEVVLKARLVVATTLRTLEH</sequence>
<comment type="caution">
    <text evidence="1">The sequence shown here is derived from an EMBL/GenBank/DDBJ whole genome shotgun (WGS) entry which is preliminary data.</text>
</comment>
<proteinExistence type="predicted"/>
<evidence type="ECO:0000313" key="2">
    <source>
        <dbReference type="Proteomes" id="UP001386955"/>
    </source>
</evidence>
<organism evidence="1 2">
    <name type="scientific">Psophocarpus tetragonolobus</name>
    <name type="common">Winged bean</name>
    <name type="synonym">Dolichos tetragonolobus</name>
    <dbReference type="NCBI Taxonomy" id="3891"/>
    <lineage>
        <taxon>Eukaryota</taxon>
        <taxon>Viridiplantae</taxon>
        <taxon>Streptophyta</taxon>
        <taxon>Embryophyta</taxon>
        <taxon>Tracheophyta</taxon>
        <taxon>Spermatophyta</taxon>
        <taxon>Magnoliopsida</taxon>
        <taxon>eudicotyledons</taxon>
        <taxon>Gunneridae</taxon>
        <taxon>Pentapetalae</taxon>
        <taxon>rosids</taxon>
        <taxon>fabids</taxon>
        <taxon>Fabales</taxon>
        <taxon>Fabaceae</taxon>
        <taxon>Papilionoideae</taxon>
        <taxon>50 kb inversion clade</taxon>
        <taxon>NPAAA clade</taxon>
        <taxon>indigoferoid/millettioid clade</taxon>
        <taxon>Phaseoleae</taxon>
        <taxon>Psophocarpus</taxon>
    </lineage>
</organism>
<evidence type="ECO:0000313" key="1">
    <source>
        <dbReference type="EMBL" id="KAK7389917.1"/>
    </source>
</evidence>
<dbReference type="Proteomes" id="UP001386955">
    <property type="component" value="Unassembled WGS sequence"/>
</dbReference>
<keyword evidence="2" id="KW-1185">Reference proteome</keyword>
<reference evidence="1 2" key="1">
    <citation type="submission" date="2024-01" db="EMBL/GenBank/DDBJ databases">
        <title>The genomes of 5 underutilized Papilionoideae crops provide insights into root nodulation and disease resistanc.</title>
        <authorList>
            <person name="Jiang F."/>
        </authorList>
    </citation>
    <scope>NUCLEOTIDE SEQUENCE [LARGE SCALE GENOMIC DNA]</scope>
    <source>
        <strain evidence="1">DUOXIRENSHENG_FW03</strain>
        <tissue evidence="1">Leaves</tissue>
    </source>
</reference>
<gene>
    <name evidence="1" type="ORF">VNO78_25214</name>
</gene>
<dbReference type="EMBL" id="JAYMYS010000006">
    <property type="protein sequence ID" value="KAK7389917.1"/>
    <property type="molecule type" value="Genomic_DNA"/>
</dbReference>
<name>A0AAN9S6R1_PSOTE</name>